<keyword evidence="4" id="KW-0812">Transmembrane</keyword>
<sequence length="414" mass="44011">MSASHPESNEMRPHPPSDEKYDSFPFQYDSTGSRSQLATPEQHSNVPDGGLTAWMTVAGAWLVLFSTFGYLYSFGIYETFYSLEYLTNHTPSSIAWIGSFQLMMPFALGIVSGKLFDNGYFHLLQITGGSIFTFSLFMLSLAKPMQYYQVCVVQGLGMGIGLGLTFVPACGISSHHFAKRRALATGIALSGTSAGGTVFPIIGNALMRTRPRSARAVPDIKTFFDGAYLFAIFGTLLSTAGVYMPIIYLQLFSVQHSVGSSLAFYSIAIINGTSAIGRVAANYLADIYGPFYLQVGTTLITAGTIFAVLGVHNSATLILVSVLYGIFSGAWLALSIACLASLARTPDEVGARTGIALALGSFGALGSAPIQGALLTTGFLWIRPIAFSGAILVASAFCFIGMSVLAGKRASPMH</sequence>
<dbReference type="PANTHER" id="PTHR11360">
    <property type="entry name" value="MONOCARBOXYLATE TRANSPORTER"/>
    <property type="match status" value="1"/>
</dbReference>
<feature type="transmembrane region" description="Helical" evidence="4">
    <location>
        <begin position="93"/>
        <end position="113"/>
    </location>
</feature>
<feature type="transmembrane region" description="Helical" evidence="4">
    <location>
        <begin position="263"/>
        <end position="284"/>
    </location>
</feature>
<evidence type="ECO:0000256" key="2">
    <source>
        <dbReference type="ARBA" id="ARBA00006727"/>
    </source>
</evidence>
<evidence type="ECO:0000256" key="1">
    <source>
        <dbReference type="ARBA" id="ARBA00004141"/>
    </source>
</evidence>
<dbReference type="EMBL" id="JARIHO010000006">
    <property type="protein sequence ID" value="KAJ7359411.1"/>
    <property type="molecule type" value="Genomic_DNA"/>
</dbReference>
<name>A0AAD7AI50_9AGAR</name>
<dbReference type="AlphaFoldDB" id="A0AAD7AI50"/>
<evidence type="ECO:0000256" key="4">
    <source>
        <dbReference type="SAM" id="Phobius"/>
    </source>
</evidence>
<reference evidence="5" key="1">
    <citation type="submission" date="2023-03" db="EMBL/GenBank/DDBJ databases">
        <title>Massive genome expansion in bonnet fungi (Mycena s.s.) driven by repeated elements and novel gene families across ecological guilds.</title>
        <authorList>
            <consortium name="Lawrence Berkeley National Laboratory"/>
            <person name="Harder C.B."/>
            <person name="Miyauchi S."/>
            <person name="Viragh M."/>
            <person name="Kuo A."/>
            <person name="Thoen E."/>
            <person name="Andreopoulos B."/>
            <person name="Lu D."/>
            <person name="Skrede I."/>
            <person name="Drula E."/>
            <person name="Henrissat B."/>
            <person name="Morin E."/>
            <person name="Kohler A."/>
            <person name="Barry K."/>
            <person name="LaButti K."/>
            <person name="Morin E."/>
            <person name="Salamov A."/>
            <person name="Lipzen A."/>
            <person name="Mereny Z."/>
            <person name="Hegedus B."/>
            <person name="Baldrian P."/>
            <person name="Stursova M."/>
            <person name="Weitz H."/>
            <person name="Taylor A."/>
            <person name="Grigoriev I.V."/>
            <person name="Nagy L.G."/>
            <person name="Martin F."/>
            <person name="Kauserud H."/>
        </authorList>
    </citation>
    <scope>NUCLEOTIDE SEQUENCE</scope>
    <source>
        <strain evidence="5">CBHHK002</strain>
    </source>
</reference>
<dbReference type="SUPFAM" id="SSF103473">
    <property type="entry name" value="MFS general substrate transporter"/>
    <property type="match status" value="1"/>
</dbReference>
<accession>A0AAD7AI50</accession>
<evidence type="ECO:0000256" key="3">
    <source>
        <dbReference type="SAM" id="MobiDB-lite"/>
    </source>
</evidence>
<dbReference type="InterPro" id="IPR036259">
    <property type="entry name" value="MFS_trans_sf"/>
</dbReference>
<dbReference type="GO" id="GO:0016020">
    <property type="term" value="C:membrane"/>
    <property type="evidence" value="ECO:0007669"/>
    <property type="project" value="UniProtKB-SubCell"/>
</dbReference>
<dbReference type="Gene3D" id="1.20.1250.20">
    <property type="entry name" value="MFS general substrate transporter like domains"/>
    <property type="match status" value="2"/>
</dbReference>
<evidence type="ECO:0000313" key="6">
    <source>
        <dbReference type="Proteomes" id="UP001218218"/>
    </source>
</evidence>
<feature type="transmembrane region" description="Helical" evidence="4">
    <location>
        <begin position="183"/>
        <end position="206"/>
    </location>
</feature>
<proteinExistence type="inferred from homology"/>
<feature type="transmembrane region" description="Helical" evidence="4">
    <location>
        <begin position="355"/>
        <end position="379"/>
    </location>
</feature>
<dbReference type="InterPro" id="IPR011701">
    <property type="entry name" value="MFS"/>
</dbReference>
<feature type="transmembrane region" description="Helical" evidence="4">
    <location>
        <begin position="385"/>
        <end position="406"/>
    </location>
</feature>
<comment type="subcellular location">
    <subcellularLocation>
        <location evidence="1">Membrane</location>
        <topology evidence="1">Multi-pass membrane protein</topology>
    </subcellularLocation>
</comment>
<keyword evidence="4" id="KW-1133">Transmembrane helix</keyword>
<comment type="caution">
    <text evidence="5">The sequence shown here is derived from an EMBL/GenBank/DDBJ whole genome shotgun (WGS) entry which is preliminary data.</text>
</comment>
<keyword evidence="6" id="KW-1185">Reference proteome</keyword>
<dbReference type="Pfam" id="PF07690">
    <property type="entry name" value="MFS_1"/>
    <property type="match status" value="1"/>
</dbReference>
<feature type="transmembrane region" description="Helical" evidence="4">
    <location>
        <begin position="151"/>
        <end position="177"/>
    </location>
</feature>
<evidence type="ECO:0000313" key="5">
    <source>
        <dbReference type="EMBL" id="KAJ7359411.1"/>
    </source>
</evidence>
<organism evidence="5 6">
    <name type="scientific">Mycena albidolilacea</name>
    <dbReference type="NCBI Taxonomy" id="1033008"/>
    <lineage>
        <taxon>Eukaryota</taxon>
        <taxon>Fungi</taxon>
        <taxon>Dikarya</taxon>
        <taxon>Basidiomycota</taxon>
        <taxon>Agaricomycotina</taxon>
        <taxon>Agaricomycetes</taxon>
        <taxon>Agaricomycetidae</taxon>
        <taxon>Agaricales</taxon>
        <taxon>Marasmiineae</taxon>
        <taxon>Mycenaceae</taxon>
        <taxon>Mycena</taxon>
    </lineage>
</organism>
<dbReference type="InterPro" id="IPR050327">
    <property type="entry name" value="Proton-linked_MCT"/>
</dbReference>
<feature type="transmembrane region" description="Helical" evidence="4">
    <location>
        <begin position="119"/>
        <end position="139"/>
    </location>
</feature>
<feature type="transmembrane region" description="Helical" evidence="4">
    <location>
        <begin position="291"/>
        <end position="311"/>
    </location>
</feature>
<keyword evidence="4" id="KW-0472">Membrane</keyword>
<feature type="compositionally biased region" description="Basic and acidic residues" evidence="3">
    <location>
        <begin position="7"/>
        <end position="22"/>
    </location>
</feature>
<feature type="transmembrane region" description="Helical" evidence="4">
    <location>
        <begin position="227"/>
        <end position="251"/>
    </location>
</feature>
<dbReference type="PANTHER" id="PTHR11360:SF234">
    <property type="entry name" value="MFS-TYPE TRANSPORTER DBAD-RELATED"/>
    <property type="match status" value="1"/>
</dbReference>
<comment type="similarity">
    <text evidence="2">Belongs to the major facilitator superfamily. Monocarboxylate porter (TC 2.A.1.13) family.</text>
</comment>
<gene>
    <name evidence="5" type="ORF">DFH08DRAFT_911467</name>
</gene>
<dbReference type="GO" id="GO:0022857">
    <property type="term" value="F:transmembrane transporter activity"/>
    <property type="evidence" value="ECO:0007669"/>
    <property type="project" value="InterPro"/>
</dbReference>
<feature type="transmembrane region" description="Helical" evidence="4">
    <location>
        <begin position="317"/>
        <end position="343"/>
    </location>
</feature>
<feature type="transmembrane region" description="Helical" evidence="4">
    <location>
        <begin position="51"/>
        <end position="72"/>
    </location>
</feature>
<feature type="region of interest" description="Disordered" evidence="3">
    <location>
        <begin position="1"/>
        <end position="25"/>
    </location>
</feature>
<protein>
    <submittedName>
        <fullName evidence="5">MFS general substrate transporter</fullName>
    </submittedName>
</protein>
<dbReference type="Proteomes" id="UP001218218">
    <property type="component" value="Unassembled WGS sequence"/>
</dbReference>